<gene>
    <name evidence="2" type="ORF">O6P43_030147</name>
</gene>
<dbReference type="KEGG" id="qsa:O6P43_030147"/>
<dbReference type="PANTHER" id="PTHR33710">
    <property type="entry name" value="BNAC02G09200D PROTEIN"/>
    <property type="match status" value="1"/>
</dbReference>
<evidence type="ECO:0000313" key="3">
    <source>
        <dbReference type="Proteomes" id="UP001163823"/>
    </source>
</evidence>
<proteinExistence type="predicted"/>
<sequence length="504" mass="56833">MPPFIPESTPIVDTPIFQPQVNKVLPYDSTSSDVVVNAHVPEPQSTYAFRKNRSVKLKPQSNIKINMKNIQKFKSPLQSVPIGKSKTLSLLSKTKNLDSAGFVAQLVMNEKLKWMPTSIPAKVLFDITNSGSVFTLEPQPKPPDPCDVRICEPVKQSGPLRVFSYEFENEVISLVDCGVTTSQDDVEGSCVKSVVSKGFDSSVHDLLRIHRPPIAIFVETRVNPLRTEGIIRRLGFDSFEKVDSHGFSGGIWLLWHSQIVQLQVLSSSDQVINVLIFDTTGFDWVLSAVYAKPSLAGRHVLWNFLDGCGFYASHPWLLLGDFNDTVSAEESSNPLVVNRSNHFLSWINRNCLIDLSFYGPKFTWTNGRKGKALNRKRLDRGLCNSDWRVHFKEAFSQHLPRTRSDHYPVLLNVSGIAPSTAFNKPFRFEACWLSHLQFSDMVKNFWGSSSELLPGLLDSFASNLKIWNNDVFGNIFLRKRRILARLKGIQKALCLNSNPYFSNL</sequence>
<keyword evidence="2" id="KW-0808">Transferase</keyword>
<name>A0AAD7L3H0_QUISA</name>
<organism evidence="2 3">
    <name type="scientific">Quillaja saponaria</name>
    <name type="common">Soap bark tree</name>
    <dbReference type="NCBI Taxonomy" id="32244"/>
    <lineage>
        <taxon>Eukaryota</taxon>
        <taxon>Viridiplantae</taxon>
        <taxon>Streptophyta</taxon>
        <taxon>Embryophyta</taxon>
        <taxon>Tracheophyta</taxon>
        <taxon>Spermatophyta</taxon>
        <taxon>Magnoliopsida</taxon>
        <taxon>eudicotyledons</taxon>
        <taxon>Gunneridae</taxon>
        <taxon>Pentapetalae</taxon>
        <taxon>rosids</taxon>
        <taxon>fabids</taxon>
        <taxon>Fabales</taxon>
        <taxon>Quillajaceae</taxon>
        <taxon>Quillaja</taxon>
    </lineage>
</organism>
<dbReference type="EMBL" id="JARAOO010000012">
    <property type="protein sequence ID" value="KAJ7949855.1"/>
    <property type="molecule type" value="Genomic_DNA"/>
</dbReference>
<dbReference type="AlphaFoldDB" id="A0AAD7L3H0"/>
<keyword evidence="3" id="KW-1185">Reference proteome</keyword>
<evidence type="ECO:0000313" key="2">
    <source>
        <dbReference type="EMBL" id="KAJ7949855.1"/>
    </source>
</evidence>
<accession>A0AAD7L3H0</accession>
<dbReference type="Gene3D" id="3.60.10.10">
    <property type="entry name" value="Endonuclease/exonuclease/phosphatase"/>
    <property type="match status" value="1"/>
</dbReference>
<dbReference type="Pfam" id="PF03372">
    <property type="entry name" value="Exo_endo_phos"/>
    <property type="match status" value="1"/>
</dbReference>
<comment type="caution">
    <text evidence="2">The sequence shown here is derived from an EMBL/GenBank/DDBJ whole genome shotgun (WGS) entry which is preliminary data.</text>
</comment>
<evidence type="ECO:0000259" key="1">
    <source>
        <dbReference type="Pfam" id="PF03372"/>
    </source>
</evidence>
<keyword evidence="2" id="KW-0695">RNA-directed DNA polymerase</keyword>
<feature type="domain" description="Endonuclease/exonuclease/phosphatase" evidence="1">
    <location>
        <begin position="203"/>
        <end position="406"/>
    </location>
</feature>
<dbReference type="InterPro" id="IPR005135">
    <property type="entry name" value="Endo/exonuclease/phosphatase"/>
</dbReference>
<dbReference type="PANTHER" id="PTHR33710:SF77">
    <property type="entry name" value="DNASE I-LIKE SUPERFAMILY PROTEIN"/>
    <property type="match status" value="1"/>
</dbReference>
<dbReference type="InterPro" id="IPR036691">
    <property type="entry name" value="Endo/exonu/phosph_ase_sf"/>
</dbReference>
<dbReference type="GO" id="GO:0003964">
    <property type="term" value="F:RNA-directed DNA polymerase activity"/>
    <property type="evidence" value="ECO:0007669"/>
    <property type="project" value="UniProtKB-KW"/>
</dbReference>
<reference evidence="2" key="1">
    <citation type="journal article" date="2023" name="Science">
        <title>Elucidation of the pathway for biosynthesis of saponin adjuvants from the soapbark tree.</title>
        <authorList>
            <person name="Reed J."/>
            <person name="Orme A."/>
            <person name="El-Demerdash A."/>
            <person name="Owen C."/>
            <person name="Martin L.B.B."/>
            <person name="Misra R.C."/>
            <person name="Kikuchi S."/>
            <person name="Rejzek M."/>
            <person name="Martin A.C."/>
            <person name="Harkess A."/>
            <person name="Leebens-Mack J."/>
            <person name="Louveau T."/>
            <person name="Stephenson M.J."/>
            <person name="Osbourn A."/>
        </authorList>
    </citation>
    <scope>NUCLEOTIDE SEQUENCE</scope>
    <source>
        <strain evidence="2">S10</strain>
    </source>
</reference>
<dbReference type="SUPFAM" id="SSF56219">
    <property type="entry name" value="DNase I-like"/>
    <property type="match status" value="1"/>
</dbReference>
<protein>
    <submittedName>
        <fullName evidence="2">Reverse transcriptase</fullName>
    </submittedName>
</protein>
<dbReference type="Proteomes" id="UP001163823">
    <property type="component" value="Chromosome 12"/>
</dbReference>
<keyword evidence="2" id="KW-0548">Nucleotidyltransferase</keyword>